<dbReference type="OrthoDB" id="9759894at2"/>
<dbReference type="PANTHER" id="PTHR43849">
    <property type="entry name" value="BLL3936 PROTEIN"/>
    <property type="match status" value="1"/>
</dbReference>
<feature type="transmembrane region" description="Helical" evidence="1">
    <location>
        <begin position="165"/>
        <end position="187"/>
    </location>
</feature>
<sequence length="622" mass="66751">MQTKLNKQMIINILAATFSGVYIYQAAFGFWQAHISRGLYILFALVLTFLINPKRKGETTPILQAIDLTLIAVSCVTILYYMKNFPNMAKSAGMPLGTTELIMGILAVILVLEAGRRSVGWSLSIIASVFIVYNYFGNYMPNIIYHRGYSVNRIVSVMYGSTDGIFGSVASVFSTFIFLFIIFGSFLQKSGAGQFFIELSKAAVGRFTGGAGQAAVVSSGILGSIMGSSTANTAITGAVTIPLMVSNGYKKHVAAGVEAVVSIGGQFLPPIMGAAAFLMAAFIGVPYIEIARAGLIPALLFFVSMIFMVYLEAKRSGLKGLPKEEIPKASDVLKSGWYFFIPITIIAYFLGMGYSPSMAGFWAIVSTYVVSFFNKENRMSVKDVYMALVDGAKGALAMSTTAGIVGILVAAISLPGLGMKFSSIILELAGGRLPIALLLVMIASFFLGMGMNVTSAYLLLVTLAAPALVDMGVPMIAAHFFVFWTSQLAVITPPVCLSAYVAAAIAEADVWETGWYSLRMGLAIYYLPIMFVYIPSLLWIGEPSQIFLAALTALLGVLSFSALTQGYLLLSTNLHERIMLGIASLSLMFYGVYSDIIGLGLVVAVVALQLLRKNKKTAVVTE</sequence>
<feature type="transmembrane region" description="Helical" evidence="1">
    <location>
        <begin position="395"/>
        <end position="417"/>
    </location>
</feature>
<dbReference type="AlphaFoldDB" id="A0A1G9G3J8"/>
<dbReference type="EMBL" id="FNFP01000005">
    <property type="protein sequence ID" value="SDK94843.1"/>
    <property type="molecule type" value="Genomic_DNA"/>
</dbReference>
<feature type="transmembrane region" description="Helical" evidence="1">
    <location>
        <begin position="522"/>
        <end position="540"/>
    </location>
</feature>
<protein>
    <submittedName>
        <fullName evidence="3">TRAP transporter, 4TM/12TM fusion protein</fullName>
    </submittedName>
</protein>
<feature type="transmembrane region" description="Helical" evidence="1">
    <location>
        <begin position="429"/>
        <end position="449"/>
    </location>
</feature>
<keyword evidence="4" id="KW-1185">Reference proteome</keyword>
<dbReference type="NCBIfam" id="TIGR02123">
    <property type="entry name" value="TRAP_fused"/>
    <property type="match status" value="1"/>
</dbReference>
<feature type="transmembrane region" description="Helical" evidence="1">
    <location>
        <begin position="63"/>
        <end position="82"/>
    </location>
</feature>
<reference evidence="3 4" key="1">
    <citation type="submission" date="2016-10" db="EMBL/GenBank/DDBJ databases">
        <authorList>
            <person name="de Groot N.N."/>
        </authorList>
    </citation>
    <scope>NUCLEOTIDE SEQUENCE [LARGE SCALE GENOMIC DNA]</scope>
    <source>
        <strain evidence="3 4">DSM 18346</strain>
    </source>
</reference>
<evidence type="ECO:0000259" key="2">
    <source>
        <dbReference type="Pfam" id="PF06808"/>
    </source>
</evidence>
<evidence type="ECO:0000313" key="4">
    <source>
        <dbReference type="Proteomes" id="UP000198718"/>
    </source>
</evidence>
<keyword evidence="1" id="KW-1133">Transmembrane helix</keyword>
<feature type="transmembrane region" description="Helical" evidence="1">
    <location>
        <begin position="267"/>
        <end position="288"/>
    </location>
</feature>
<feature type="domain" description="TRAP C4-dicarboxylate transport system permease DctM subunit" evidence="2">
    <location>
        <begin position="106"/>
        <end position="535"/>
    </location>
</feature>
<dbReference type="InterPro" id="IPR011853">
    <property type="entry name" value="TRAP_DctM-Dct_fused"/>
</dbReference>
<feature type="transmembrane region" description="Helical" evidence="1">
    <location>
        <begin position="357"/>
        <end position="374"/>
    </location>
</feature>
<feature type="transmembrane region" description="Helical" evidence="1">
    <location>
        <begin position="9"/>
        <end position="28"/>
    </location>
</feature>
<dbReference type="Pfam" id="PF06808">
    <property type="entry name" value="DctM"/>
    <property type="match status" value="1"/>
</dbReference>
<evidence type="ECO:0000256" key="1">
    <source>
        <dbReference type="SAM" id="Phobius"/>
    </source>
</evidence>
<feature type="transmembrane region" description="Helical" evidence="1">
    <location>
        <begin position="94"/>
        <end position="112"/>
    </location>
</feature>
<feature type="transmembrane region" description="Helical" evidence="1">
    <location>
        <begin position="546"/>
        <end position="570"/>
    </location>
</feature>
<feature type="transmembrane region" description="Helical" evidence="1">
    <location>
        <begin position="294"/>
        <end position="311"/>
    </location>
</feature>
<feature type="transmembrane region" description="Helical" evidence="1">
    <location>
        <begin position="582"/>
        <end position="608"/>
    </location>
</feature>
<accession>A0A1G9G3J8</accession>
<gene>
    <name evidence="3" type="ORF">SAMN05660472_02328</name>
</gene>
<feature type="transmembrane region" description="Helical" evidence="1">
    <location>
        <begin position="34"/>
        <end position="51"/>
    </location>
</feature>
<dbReference type="STRING" id="393762.SAMN05660472_02328"/>
<evidence type="ECO:0000313" key="3">
    <source>
        <dbReference type="EMBL" id="SDK94843.1"/>
    </source>
</evidence>
<dbReference type="RefSeq" id="WP_090553860.1">
    <property type="nucleotide sequence ID" value="NZ_FNFP01000005.1"/>
</dbReference>
<feature type="transmembrane region" description="Helical" evidence="1">
    <location>
        <begin position="456"/>
        <end position="482"/>
    </location>
</feature>
<proteinExistence type="predicted"/>
<feature type="transmembrane region" description="Helical" evidence="1">
    <location>
        <begin position="119"/>
        <end position="136"/>
    </location>
</feature>
<dbReference type="InterPro" id="IPR010656">
    <property type="entry name" value="DctM"/>
</dbReference>
<dbReference type="PANTHER" id="PTHR43849:SF2">
    <property type="entry name" value="BLL3936 PROTEIN"/>
    <property type="match status" value="1"/>
</dbReference>
<dbReference type="Proteomes" id="UP000198718">
    <property type="component" value="Unassembled WGS sequence"/>
</dbReference>
<keyword evidence="1" id="KW-0812">Transmembrane</keyword>
<organism evidence="3 4">
    <name type="scientific">Natronincola ferrireducens</name>
    <dbReference type="NCBI Taxonomy" id="393762"/>
    <lineage>
        <taxon>Bacteria</taxon>
        <taxon>Bacillati</taxon>
        <taxon>Bacillota</taxon>
        <taxon>Clostridia</taxon>
        <taxon>Peptostreptococcales</taxon>
        <taxon>Natronincolaceae</taxon>
        <taxon>Natronincola</taxon>
    </lineage>
</organism>
<keyword evidence="1" id="KW-0472">Membrane</keyword>
<feature type="transmembrane region" description="Helical" evidence="1">
    <location>
        <begin position="332"/>
        <end position="351"/>
    </location>
</feature>
<name>A0A1G9G3J8_9FIRM</name>